<accession>A0A9D3XIN4</accession>
<dbReference type="Proteomes" id="UP000827986">
    <property type="component" value="Unassembled WGS sequence"/>
</dbReference>
<comment type="caution">
    <text evidence="1">The sequence shown here is derived from an EMBL/GenBank/DDBJ whole genome shotgun (WGS) entry which is preliminary data.</text>
</comment>
<sequence>MATAMERLCGAALRRSSVLTDCRFSWHKNLSLRKTLVIWKQPPFRTFFTDRRKLHAAPVVRTFRLRPFHFLVATGGGYAGYRQYEKYKEEQLEKLGIEIPIKLASEWELIHTIKESLSLQRGKRDPGLCGNADAFDDIATSLTVLTLESEWLKHELDRRTSCIMLLS</sequence>
<name>A0A9D3XIN4_9SAUR</name>
<evidence type="ECO:0000313" key="1">
    <source>
        <dbReference type="EMBL" id="KAH1180377.1"/>
    </source>
</evidence>
<protein>
    <submittedName>
        <fullName evidence="1">Uncharacterized protein</fullName>
    </submittedName>
</protein>
<dbReference type="EMBL" id="JAHDVG010000470">
    <property type="protein sequence ID" value="KAH1180377.1"/>
    <property type="molecule type" value="Genomic_DNA"/>
</dbReference>
<organism evidence="1 2">
    <name type="scientific">Mauremys mutica</name>
    <name type="common">yellowpond turtle</name>
    <dbReference type="NCBI Taxonomy" id="74926"/>
    <lineage>
        <taxon>Eukaryota</taxon>
        <taxon>Metazoa</taxon>
        <taxon>Chordata</taxon>
        <taxon>Craniata</taxon>
        <taxon>Vertebrata</taxon>
        <taxon>Euteleostomi</taxon>
        <taxon>Archelosauria</taxon>
        <taxon>Testudinata</taxon>
        <taxon>Testudines</taxon>
        <taxon>Cryptodira</taxon>
        <taxon>Durocryptodira</taxon>
        <taxon>Testudinoidea</taxon>
        <taxon>Geoemydidae</taxon>
        <taxon>Geoemydinae</taxon>
        <taxon>Mauremys</taxon>
    </lineage>
</organism>
<gene>
    <name evidence="1" type="ORF">KIL84_009213</name>
</gene>
<dbReference type="AlphaFoldDB" id="A0A9D3XIN4"/>
<evidence type="ECO:0000313" key="2">
    <source>
        <dbReference type="Proteomes" id="UP000827986"/>
    </source>
</evidence>
<reference evidence="1" key="1">
    <citation type="submission" date="2021-09" db="EMBL/GenBank/DDBJ databases">
        <title>The genome of Mauremys mutica provides insights into the evolution of semi-aquatic lifestyle.</title>
        <authorList>
            <person name="Gong S."/>
            <person name="Gao Y."/>
        </authorList>
    </citation>
    <scope>NUCLEOTIDE SEQUENCE</scope>
    <source>
        <strain evidence="1">MM-2020</strain>
        <tissue evidence="1">Muscle</tissue>
    </source>
</reference>
<proteinExistence type="predicted"/>
<keyword evidence="2" id="KW-1185">Reference proteome</keyword>